<dbReference type="SUPFAM" id="SSF51419">
    <property type="entry name" value="PLP-binding barrel"/>
    <property type="match status" value="1"/>
</dbReference>
<dbReference type="Gene3D" id="3.20.20.10">
    <property type="entry name" value="Alanine racemase"/>
    <property type="match status" value="1"/>
</dbReference>
<dbReference type="PROSITE" id="PS00395">
    <property type="entry name" value="ALANINE_RACEMASE"/>
    <property type="match status" value="1"/>
</dbReference>
<dbReference type="GO" id="GO:0008784">
    <property type="term" value="F:alanine racemase activity"/>
    <property type="evidence" value="ECO:0007669"/>
    <property type="project" value="InterPro"/>
</dbReference>
<evidence type="ECO:0000313" key="5">
    <source>
        <dbReference type="EMBL" id="CAB4333487.1"/>
    </source>
</evidence>
<accession>A0A6J5YX58</accession>
<dbReference type="GO" id="GO:0005829">
    <property type="term" value="C:cytosol"/>
    <property type="evidence" value="ECO:0007669"/>
    <property type="project" value="TreeGrafter"/>
</dbReference>
<dbReference type="GO" id="GO:0030170">
    <property type="term" value="F:pyridoxal phosphate binding"/>
    <property type="evidence" value="ECO:0007669"/>
    <property type="project" value="TreeGrafter"/>
</dbReference>
<dbReference type="SUPFAM" id="SSF50621">
    <property type="entry name" value="Alanine racemase C-terminal domain-like"/>
    <property type="match status" value="1"/>
</dbReference>
<dbReference type="InterPro" id="IPR009006">
    <property type="entry name" value="Ala_racemase/Decarboxylase_C"/>
</dbReference>
<organism evidence="5">
    <name type="scientific">freshwater metagenome</name>
    <dbReference type="NCBI Taxonomy" id="449393"/>
    <lineage>
        <taxon>unclassified sequences</taxon>
        <taxon>metagenomes</taxon>
        <taxon>ecological metagenomes</taxon>
    </lineage>
</organism>
<dbReference type="GO" id="GO:0030632">
    <property type="term" value="P:D-alanine biosynthetic process"/>
    <property type="evidence" value="ECO:0007669"/>
    <property type="project" value="TreeGrafter"/>
</dbReference>
<dbReference type="InterPro" id="IPR001608">
    <property type="entry name" value="Ala_racemase_N"/>
</dbReference>
<dbReference type="NCBIfam" id="TIGR00492">
    <property type="entry name" value="alr"/>
    <property type="match status" value="1"/>
</dbReference>
<comment type="cofactor">
    <cofactor evidence="1">
        <name>pyridoxal 5'-phosphate</name>
        <dbReference type="ChEBI" id="CHEBI:597326"/>
    </cofactor>
</comment>
<dbReference type="GO" id="GO:0009252">
    <property type="term" value="P:peptidoglycan biosynthetic process"/>
    <property type="evidence" value="ECO:0007669"/>
    <property type="project" value="TreeGrafter"/>
</dbReference>
<dbReference type="Gene3D" id="2.40.37.10">
    <property type="entry name" value="Lyase, Ornithine Decarboxylase, Chain A, domain 1"/>
    <property type="match status" value="1"/>
</dbReference>
<dbReference type="EMBL" id="CAESAO010000001">
    <property type="protein sequence ID" value="CAB4333487.1"/>
    <property type="molecule type" value="Genomic_DNA"/>
</dbReference>
<dbReference type="PRINTS" id="PR00992">
    <property type="entry name" value="ALARACEMASE"/>
</dbReference>
<dbReference type="InterPro" id="IPR011079">
    <property type="entry name" value="Ala_racemase_C"/>
</dbReference>
<dbReference type="AlphaFoldDB" id="A0A6J5YX58"/>
<dbReference type="HAMAP" id="MF_01201">
    <property type="entry name" value="Ala_racemase"/>
    <property type="match status" value="1"/>
</dbReference>
<evidence type="ECO:0000256" key="3">
    <source>
        <dbReference type="ARBA" id="ARBA00023235"/>
    </source>
</evidence>
<keyword evidence="2" id="KW-0663">Pyridoxal phosphate</keyword>
<sequence length="371" mass="38857">MRALVSVNVGAIERNVALLAAQAPTALLCAVVKADGYGHGSSEAATAALRGGAAWLAVSTAVEAQTLRSAGIEAPILVMGALTEDELKLALSAEADVVAWSEFFVERLAALGGGRVHIKLDTGMGRLGTRDRELATRLAQQAVEAPQIELVGLMTHFATADELGDSFFDQQLAAFSDWTEEVAATAPGLIRHAANSAALLRDSASHFDLVRPGVACYGLDPFGRDPAGRGLEPAMEVSSYVACIEQCEAGESSGYGRSFIAEQATFIGTVPIGYADGWKRVFSNNAELLIAGRRFPVVGNVSMDNTTVDLGADGGGVKLGDRVTLLGTDGDARLLSEELATRAGTINYEIVTSFSARVPRRYLADALGGDR</sequence>
<dbReference type="PANTHER" id="PTHR30511:SF0">
    <property type="entry name" value="ALANINE RACEMASE, CATABOLIC-RELATED"/>
    <property type="match status" value="1"/>
</dbReference>
<evidence type="ECO:0000256" key="1">
    <source>
        <dbReference type="ARBA" id="ARBA00001933"/>
    </source>
</evidence>
<proteinExistence type="inferred from homology"/>
<name>A0A6J5YX58_9ZZZZ</name>
<dbReference type="SMART" id="SM01005">
    <property type="entry name" value="Ala_racemase_C"/>
    <property type="match status" value="1"/>
</dbReference>
<dbReference type="PANTHER" id="PTHR30511">
    <property type="entry name" value="ALANINE RACEMASE"/>
    <property type="match status" value="1"/>
</dbReference>
<dbReference type="InterPro" id="IPR000821">
    <property type="entry name" value="Ala_racemase"/>
</dbReference>
<gene>
    <name evidence="5" type="ORF">UFOPK3522_00006</name>
</gene>
<reference evidence="5" key="1">
    <citation type="submission" date="2020-05" db="EMBL/GenBank/DDBJ databases">
        <authorList>
            <person name="Chiriac C."/>
            <person name="Salcher M."/>
            <person name="Ghai R."/>
            <person name="Kavagutti S V."/>
        </authorList>
    </citation>
    <scope>NUCLEOTIDE SEQUENCE</scope>
</reference>
<keyword evidence="3" id="KW-0413">Isomerase</keyword>
<dbReference type="FunFam" id="3.20.20.10:FF:000002">
    <property type="entry name" value="Alanine racemase"/>
    <property type="match status" value="1"/>
</dbReference>
<protein>
    <submittedName>
        <fullName evidence="5">Unannotated protein</fullName>
    </submittedName>
</protein>
<dbReference type="CDD" id="cd00430">
    <property type="entry name" value="PLPDE_III_AR"/>
    <property type="match status" value="1"/>
</dbReference>
<evidence type="ECO:0000256" key="2">
    <source>
        <dbReference type="ARBA" id="ARBA00022898"/>
    </source>
</evidence>
<feature type="domain" description="Alanine racemase C-terminal" evidence="4">
    <location>
        <begin position="234"/>
        <end position="363"/>
    </location>
</feature>
<dbReference type="Pfam" id="PF01168">
    <property type="entry name" value="Ala_racemase_N"/>
    <property type="match status" value="1"/>
</dbReference>
<evidence type="ECO:0000259" key="4">
    <source>
        <dbReference type="SMART" id="SM01005"/>
    </source>
</evidence>
<dbReference type="InterPro" id="IPR020622">
    <property type="entry name" value="Ala_racemase_pyridoxalP-BS"/>
</dbReference>
<dbReference type="Pfam" id="PF00842">
    <property type="entry name" value="Ala_racemase_C"/>
    <property type="match status" value="1"/>
</dbReference>
<dbReference type="InterPro" id="IPR029066">
    <property type="entry name" value="PLP-binding_barrel"/>
</dbReference>